<evidence type="ECO:0000259" key="1">
    <source>
        <dbReference type="Pfam" id="PF06114"/>
    </source>
</evidence>
<evidence type="ECO:0000313" key="2">
    <source>
        <dbReference type="EMBL" id="RVT47985.1"/>
    </source>
</evidence>
<protein>
    <submittedName>
        <fullName evidence="2">ImmA/IrrE family metallo-endopeptidase</fullName>
    </submittedName>
</protein>
<dbReference type="PANTHER" id="PTHR43236">
    <property type="entry name" value="ANTITOXIN HIGA1"/>
    <property type="match status" value="1"/>
</dbReference>
<dbReference type="Gene3D" id="1.10.10.2910">
    <property type="match status" value="1"/>
</dbReference>
<dbReference type="Pfam" id="PF06114">
    <property type="entry name" value="Peptidase_M78"/>
    <property type="match status" value="1"/>
</dbReference>
<name>A0A3S2VT76_9BURK</name>
<dbReference type="AlphaFoldDB" id="A0A3S2VT76"/>
<dbReference type="Proteomes" id="UP000288178">
    <property type="component" value="Unassembled WGS sequence"/>
</dbReference>
<sequence length="268" mass="29402">MSAIDVERLSEPERLLWRYGVTRPEHIDLDAIADDQGAPVRYAPLCGCEARLVAIGKRAAITVNSGSRPERQRFSVGHELAHWMRDRHTGGFQCAQEDISPQNVKAKSAEAEANAYASQLLLPNYLVDPWIQGRKTSLETAKQLGQDFRASLTASAIKLVKRSAVAACVLCHKQHGLSWSVRNDAMPEDAYIPSELSHETAAFGMVFDDGERMSRPAVEPASRWVSSQALRTAEVESQSVRLSEGVVLTVIGVKTSAAAAKRRSAPRR</sequence>
<dbReference type="InterPro" id="IPR010359">
    <property type="entry name" value="IrrE_HExxH"/>
</dbReference>
<evidence type="ECO:0000313" key="3">
    <source>
        <dbReference type="Proteomes" id="UP000288178"/>
    </source>
</evidence>
<dbReference type="OrthoDB" id="9794834at2"/>
<dbReference type="InterPro" id="IPR052345">
    <property type="entry name" value="Rad_response_metalloprotease"/>
</dbReference>
<dbReference type="EMBL" id="SACT01000012">
    <property type="protein sequence ID" value="RVT47985.1"/>
    <property type="molecule type" value="Genomic_DNA"/>
</dbReference>
<proteinExistence type="predicted"/>
<organism evidence="2 3">
    <name type="scientific">Rubrivivax albus</name>
    <dbReference type="NCBI Taxonomy" id="2499835"/>
    <lineage>
        <taxon>Bacteria</taxon>
        <taxon>Pseudomonadati</taxon>
        <taxon>Pseudomonadota</taxon>
        <taxon>Betaproteobacteria</taxon>
        <taxon>Burkholderiales</taxon>
        <taxon>Sphaerotilaceae</taxon>
        <taxon>Rubrivivax</taxon>
    </lineage>
</organism>
<gene>
    <name evidence="2" type="ORF">ENE75_23355</name>
</gene>
<dbReference type="PANTHER" id="PTHR43236:SF1">
    <property type="entry name" value="BLL7220 PROTEIN"/>
    <property type="match status" value="1"/>
</dbReference>
<reference evidence="2 3" key="1">
    <citation type="submission" date="2019-01" db="EMBL/GenBank/DDBJ databases">
        <authorList>
            <person name="Chen W.-M."/>
        </authorList>
    </citation>
    <scope>NUCLEOTIDE SEQUENCE [LARGE SCALE GENOMIC DNA]</scope>
    <source>
        <strain evidence="2 3">ICH-3</strain>
    </source>
</reference>
<accession>A0A3S2VT76</accession>
<comment type="caution">
    <text evidence="2">The sequence shown here is derived from an EMBL/GenBank/DDBJ whole genome shotgun (WGS) entry which is preliminary data.</text>
</comment>
<dbReference type="RefSeq" id="WP_128201252.1">
    <property type="nucleotide sequence ID" value="NZ_SACT01000012.1"/>
</dbReference>
<feature type="domain" description="IrrE N-terminal-like" evidence="1">
    <location>
        <begin position="58"/>
        <end position="158"/>
    </location>
</feature>
<keyword evidence="3" id="KW-1185">Reference proteome</keyword>